<comment type="caution">
    <text evidence="3">The sequence shown here is derived from an EMBL/GenBank/DDBJ whole genome shotgun (WGS) entry which is preliminary data.</text>
</comment>
<proteinExistence type="predicted"/>
<dbReference type="PROSITE" id="PS51257">
    <property type="entry name" value="PROKAR_LIPOPROTEIN"/>
    <property type="match status" value="1"/>
</dbReference>
<feature type="chain" id="PRO_5038590683" description="Sporulation lipoprotein YhcN/YlaJ (Spore_YhcN_YlaJ)" evidence="2">
    <location>
        <begin position="23"/>
        <end position="225"/>
    </location>
</feature>
<evidence type="ECO:0008006" key="5">
    <source>
        <dbReference type="Google" id="ProtNLM"/>
    </source>
</evidence>
<dbReference type="Proteomes" id="UP000568839">
    <property type="component" value="Unassembled WGS sequence"/>
</dbReference>
<accession>A0A841PMY6</accession>
<organism evidence="3 4">
    <name type="scientific">Geomicrobium halophilum</name>
    <dbReference type="NCBI Taxonomy" id="549000"/>
    <lineage>
        <taxon>Bacteria</taxon>
        <taxon>Bacillati</taxon>
        <taxon>Bacillota</taxon>
        <taxon>Bacilli</taxon>
        <taxon>Bacillales</taxon>
        <taxon>Geomicrobium</taxon>
    </lineage>
</organism>
<evidence type="ECO:0000313" key="3">
    <source>
        <dbReference type="EMBL" id="MBB6449104.1"/>
    </source>
</evidence>
<dbReference type="RefSeq" id="WP_184403025.1">
    <property type="nucleotide sequence ID" value="NZ_JACHHJ010000001.1"/>
</dbReference>
<evidence type="ECO:0000256" key="2">
    <source>
        <dbReference type="SAM" id="SignalP"/>
    </source>
</evidence>
<name>A0A841PMY6_9BACL</name>
<sequence>MNMKMPVFLFLLLILLTGCVQDSNDMGLSTDYDPEHEIGVNPIDHLGPASDLMVPDHSPGQLTRDNTQDTDSQRDYGWHKNRLNSVRTGRVKDSPHLRDDPENLARQAEEINQQYEDGQEDTALTIKDKIEMLDAVSRAHVVSHDGQIYIGIEGESINEDHMEDALSTIVDEEGDQDFVWHTDRRSVNRIRAAEKIANPNHERGLHEWFEDVEYELQQTGDDWNN</sequence>
<gene>
    <name evidence="3" type="ORF">HNR44_001053</name>
</gene>
<reference evidence="3 4" key="1">
    <citation type="submission" date="2020-08" db="EMBL/GenBank/DDBJ databases">
        <title>Genomic Encyclopedia of Type Strains, Phase IV (KMG-IV): sequencing the most valuable type-strain genomes for metagenomic binning, comparative biology and taxonomic classification.</title>
        <authorList>
            <person name="Goeker M."/>
        </authorList>
    </citation>
    <scope>NUCLEOTIDE SEQUENCE [LARGE SCALE GENOMIC DNA]</scope>
    <source>
        <strain evidence="3 4">DSM 21769</strain>
    </source>
</reference>
<evidence type="ECO:0000313" key="4">
    <source>
        <dbReference type="Proteomes" id="UP000568839"/>
    </source>
</evidence>
<dbReference type="EMBL" id="JACHHJ010000001">
    <property type="protein sequence ID" value="MBB6449104.1"/>
    <property type="molecule type" value="Genomic_DNA"/>
</dbReference>
<protein>
    <recommendedName>
        <fullName evidence="5">Sporulation lipoprotein YhcN/YlaJ (Spore_YhcN_YlaJ)</fullName>
    </recommendedName>
</protein>
<feature type="signal peptide" evidence="2">
    <location>
        <begin position="1"/>
        <end position="22"/>
    </location>
</feature>
<evidence type="ECO:0000256" key="1">
    <source>
        <dbReference type="SAM" id="MobiDB-lite"/>
    </source>
</evidence>
<keyword evidence="2" id="KW-0732">Signal</keyword>
<dbReference type="AlphaFoldDB" id="A0A841PMY6"/>
<keyword evidence="4" id="KW-1185">Reference proteome</keyword>
<feature type="region of interest" description="Disordered" evidence="1">
    <location>
        <begin position="39"/>
        <end position="76"/>
    </location>
</feature>